<evidence type="ECO:0000256" key="1">
    <source>
        <dbReference type="SAM" id="SignalP"/>
    </source>
</evidence>
<dbReference type="AlphaFoldDB" id="A0A401PVX9"/>
<evidence type="ECO:0000313" key="2">
    <source>
        <dbReference type="EMBL" id="GCB77275.1"/>
    </source>
</evidence>
<name>A0A401PVX9_SCYTO</name>
<accession>A0A401PVX9</accession>
<proteinExistence type="predicted"/>
<keyword evidence="1" id="KW-0732">Signal</keyword>
<evidence type="ECO:0008006" key="4">
    <source>
        <dbReference type="Google" id="ProtNLM"/>
    </source>
</evidence>
<evidence type="ECO:0000313" key="3">
    <source>
        <dbReference type="Proteomes" id="UP000288216"/>
    </source>
</evidence>
<gene>
    <name evidence="2" type="ORF">scyTo_0021084</name>
</gene>
<reference evidence="2 3" key="1">
    <citation type="journal article" date="2018" name="Nat. Ecol. Evol.">
        <title>Shark genomes provide insights into elasmobranch evolution and the origin of vertebrates.</title>
        <authorList>
            <person name="Hara Y"/>
            <person name="Yamaguchi K"/>
            <person name="Onimaru K"/>
            <person name="Kadota M"/>
            <person name="Koyanagi M"/>
            <person name="Keeley SD"/>
            <person name="Tatsumi K"/>
            <person name="Tanaka K"/>
            <person name="Motone F"/>
            <person name="Kageyama Y"/>
            <person name="Nozu R"/>
            <person name="Adachi N"/>
            <person name="Nishimura O"/>
            <person name="Nakagawa R"/>
            <person name="Tanegashima C"/>
            <person name="Kiyatake I"/>
            <person name="Matsumoto R"/>
            <person name="Murakumo K"/>
            <person name="Nishida K"/>
            <person name="Terakita A"/>
            <person name="Kuratani S"/>
            <person name="Sato K"/>
            <person name="Hyodo S Kuraku.S."/>
        </authorList>
    </citation>
    <scope>NUCLEOTIDE SEQUENCE [LARGE SCALE GENOMIC DNA]</scope>
</reference>
<dbReference type="Proteomes" id="UP000288216">
    <property type="component" value="Unassembled WGS sequence"/>
</dbReference>
<keyword evidence="3" id="KW-1185">Reference proteome</keyword>
<organism evidence="2 3">
    <name type="scientific">Scyliorhinus torazame</name>
    <name type="common">Cloudy catshark</name>
    <name type="synonym">Catulus torazame</name>
    <dbReference type="NCBI Taxonomy" id="75743"/>
    <lineage>
        <taxon>Eukaryota</taxon>
        <taxon>Metazoa</taxon>
        <taxon>Chordata</taxon>
        <taxon>Craniata</taxon>
        <taxon>Vertebrata</taxon>
        <taxon>Chondrichthyes</taxon>
        <taxon>Elasmobranchii</taxon>
        <taxon>Galeomorphii</taxon>
        <taxon>Galeoidea</taxon>
        <taxon>Carcharhiniformes</taxon>
        <taxon>Scyliorhinidae</taxon>
        <taxon>Scyliorhinus</taxon>
    </lineage>
</organism>
<feature type="chain" id="PRO_5019021857" description="Secreted protein" evidence="1">
    <location>
        <begin position="23"/>
        <end position="76"/>
    </location>
</feature>
<protein>
    <recommendedName>
        <fullName evidence="4">Secreted protein</fullName>
    </recommendedName>
</protein>
<feature type="signal peptide" evidence="1">
    <location>
        <begin position="1"/>
        <end position="22"/>
    </location>
</feature>
<dbReference type="EMBL" id="BFAA01018076">
    <property type="protein sequence ID" value="GCB77275.1"/>
    <property type="molecule type" value="Genomic_DNA"/>
</dbReference>
<comment type="caution">
    <text evidence="2">The sequence shown here is derived from an EMBL/GenBank/DDBJ whole genome shotgun (WGS) entry which is preliminary data.</text>
</comment>
<sequence length="76" mass="8034">MPETVVSMLEFAALIVWFGAAGEESGAGGPVPEEQVALSQLGSVSGIWRQCVKSSKMWMRPCAILRSVSTHCAGIP</sequence>